<evidence type="ECO:0000313" key="3">
    <source>
        <dbReference type="Proteomes" id="UP001235712"/>
    </source>
</evidence>
<comment type="caution">
    <text evidence="2">The sequence shown here is derived from an EMBL/GenBank/DDBJ whole genome shotgun (WGS) entry which is preliminary data.</text>
</comment>
<name>A0ABT9P5T5_9ACTN</name>
<evidence type="ECO:0000313" key="2">
    <source>
        <dbReference type="EMBL" id="MDP9828048.1"/>
    </source>
</evidence>
<dbReference type="Proteomes" id="UP001235712">
    <property type="component" value="Unassembled WGS sequence"/>
</dbReference>
<protein>
    <submittedName>
        <fullName evidence="2">Uncharacterized protein</fullName>
    </submittedName>
</protein>
<gene>
    <name evidence="2" type="ORF">J2S57_003797</name>
</gene>
<feature type="compositionally biased region" description="Low complexity" evidence="1">
    <location>
        <begin position="121"/>
        <end position="133"/>
    </location>
</feature>
<organism evidence="2 3">
    <name type="scientific">Kineosporia succinea</name>
    <dbReference type="NCBI Taxonomy" id="84632"/>
    <lineage>
        <taxon>Bacteria</taxon>
        <taxon>Bacillati</taxon>
        <taxon>Actinomycetota</taxon>
        <taxon>Actinomycetes</taxon>
        <taxon>Kineosporiales</taxon>
        <taxon>Kineosporiaceae</taxon>
        <taxon>Kineosporia</taxon>
    </lineage>
</organism>
<dbReference type="EMBL" id="JAUSQZ010000001">
    <property type="protein sequence ID" value="MDP9828048.1"/>
    <property type="molecule type" value="Genomic_DNA"/>
</dbReference>
<sequence>MADAKANTAVPTPAHGDHDRVQMLSLRADGTPDQTAGFEIIGDREVALEQAREQFAQQAVSAVDQAERTAAATDEIEDLGQDPVIEERLRKHEAAAKAAEAAAARVIDEKFTDDPADTAQSSTSAKSGSTSSK</sequence>
<dbReference type="RefSeq" id="WP_307244831.1">
    <property type="nucleotide sequence ID" value="NZ_JAUSQZ010000001.1"/>
</dbReference>
<proteinExistence type="predicted"/>
<keyword evidence="3" id="KW-1185">Reference proteome</keyword>
<reference evidence="2 3" key="1">
    <citation type="submission" date="2023-07" db="EMBL/GenBank/DDBJ databases">
        <title>Sequencing the genomes of 1000 actinobacteria strains.</title>
        <authorList>
            <person name="Klenk H.-P."/>
        </authorList>
    </citation>
    <scope>NUCLEOTIDE SEQUENCE [LARGE SCALE GENOMIC DNA]</scope>
    <source>
        <strain evidence="2 3">DSM 44388</strain>
    </source>
</reference>
<accession>A0ABT9P5T5</accession>
<evidence type="ECO:0000256" key="1">
    <source>
        <dbReference type="SAM" id="MobiDB-lite"/>
    </source>
</evidence>
<feature type="region of interest" description="Disordered" evidence="1">
    <location>
        <begin position="109"/>
        <end position="133"/>
    </location>
</feature>